<dbReference type="Pfam" id="PF00011">
    <property type="entry name" value="HSP20"/>
    <property type="match status" value="1"/>
</dbReference>
<sequence>METGPNRASPPVYEDFRPVSKRHQEAGAEKLLISLPGFMKESIRVSTEGKNTVRVGGELFIGSNTWRRFQEDFQAPDDCNMKRINVKFEEGMLTITMPRKMPRQLLDEQTKQFPHRIPQKDDHIPPRNNHSTDETPRKPTPLKPTAQHADKDKDSTRNETLGSAESSKTQKGNNVPPRTTYPTTEAAPRKPTPLKPTAQLPKPQNADKDQDSGVKENKFSDDQLMSTESSKTQKGDKNRDFPALRTIPLGKTSGEKEKSKDEKKILEGLVGSIEPKGDNVPPRTTYPTTEDAPRKPTPSKPTAQLPKPQNADKYQDSGVKENKLFDDQLMNVESSKTQKGDEDIDFPSLRTTPLGKTSGEREKTKDEKKILEGLVGSIESKIQKSKEENLDHNRTQLIESGKEVEMKEKHDAGGKIVSEKSEDLRKKFQEKVEPKGSKEKGSTKPGWADYFWKFISWFTCED</sequence>
<comment type="similarity">
    <text evidence="1 2">Belongs to the small heat shock protein (HSP20) family.</text>
</comment>
<feature type="region of interest" description="Disordered" evidence="3">
    <location>
        <begin position="114"/>
        <end position="368"/>
    </location>
</feature>
<dbReference type="InterPro" id="IPR008978">
    <property type="entry name" value="HSP20-like_chaperone"/>
</dbReference>
<feature type="compositionally biased region" description="Basic and acidic residues" evidence="3">
    <location>
        <begin position="253"/>
        <end position="266"/>
    </location>
</feature>
<feature type="compositionally biased region" description="Basic and acidic residues" evidence="3">
    <location>
        <begin position="231"/>
        <end position="242"/>
    </location>
</feature>
<feature type="compositionally biased region" description="Polar residues" evidence="3">
    <location>
        <begin position="158"/>
        <end position="183"/>
    </location>
</feature>
<dbReference type="PROSITE" id="PS01031">
    <property type="entry name" value="SHSP"/>
    <property type="match status" value="1"/>
</dbReference>
<dbReference type="AlphaFoldDB" id="A0AAF0PVS6"/>
<dbReference type="Proteomes" id="UP001234989">
    <property type="component" value="Chromosome 1"/>
</dbReference>
<evidence type="ECO:0000259" key="4">
    <source>
        <dbReference type="PROSITE" id="PS01031"/>
    </source>
</evidence>
<evidence type="ECO:0000256" key="1">
    <source>
        <dbReference type="PROSITE-ProRule" id="PRU00285"/>
    </source>
</evidence>
<evidence type="ECO:0000313" key="6">
    <source>
        <dbReference type="Proteomes" id="UP001234989"/>
    </source>
</evidence>
<evidence type="ECO:0000313" key="5">
    <source>
        <dbReference type="EMBL" id="WMV11703.1"/>
    </source>
</evidence>
<feature type="compositionally biased region" description="Basic and acidic residues" evidence="3">
    <location>
        <begin position="358"/>
        <end position="368"/>
    </location>
</feature>
<dbReference type="Gene3D" id="2.60.40.790">
    <property type="match status" value="1"/>
</dbReference>
<dbReference type="InterPro" id="IPR002068">
    <property type="entry name" value="A-crystallin/Hsp20_dom"/>
</dbReference>
<name>A0AAF0PVS6_SOLVR</name>
<protein>
    <recommendedName>
        <fullName evidence="4">SHSP domain-containing protein</fullName>
    </recommendedName>
</protein>
<feature type="domain" description="SHSP" evidence="4">
    <location>
        <begin position="11"/>
        <end position="116"/>
    </location>
</feature>
<evidence type="ECO:0000256" key="3">
    <source>
        <dbReference type="SAM" id="MobiDB-lite"/>
    </source>
</evidence>
<keyword evidence="6" id="KW-1185">Reference proteome</keyword>
<organism evidence="5 6">
    <name type="scientific">Solanum verrucosum</name>
    <dbReference type="NCBI Taxonomy" id="315347"/>
    <lineage>
        <taxon>Eukaryota</taxon>
        <taxon>Viridiplantae</taxon>
        <taxon>Streptophyta</taxon>
        <taxon>Embryophyta</taxon>
        <taxon>Tracheophyta</taxon>
        <taxon>Spermatophyta</taxon>
        <taxon>Magnoliopsida</taxon>
        <taxon>eudicotyledons</taxon>
        <taxon>Gunneridae</taxon>
        <taxon>Pentapetalae</taxon>
        <taxon>asterids</taxon>
        <taxon>lamiids</taxon>
        <taxon>Solanales</taxon>
        <taxon>Solanaceae</taxon>
        <taxon>Solanoideae</taxon>
        <taxon>Solaneae</taxon>
        <taxon>Solanum</taxon>
    </lineage>
</organism>
<accession>A0AAF0PVS6</accession>
<feature type="compositionally biased region" description="Basic and acidic residues" evidence="3">
    <location>
        <begin position="148"/>
        <end position="157"/>
    </location>
</feature>
<proteinExistence type="inferred from homology"/>
<reference evidence="5" key="1">
    <citation type="submission" date="2023-08" db="EMBL/GenBank/DDBJ databases">
        <title>A de novo genome assembly of Solanum verrucosum Schlechtendal, a Mexican diploid species geographically isolated from the other diploid A-genome species in potato relatives.</title>
        <authorList>
            <person name="Hosaka K."/>
        </authorList>
    </citation>
    <scope>NUCLEOTIDE SEQUENCE</scope>
    <source>
        <tissue evidence="5">Young leaves</tissue>
    </source>
</reference>
<evidence type="ECO:0000256" key="2">
    <source>
        <dbReference type="RuleBase" id="RU003616"/>
    </source>
</evidence>
<dbReference type="CDD" id="cd06464">
    <property type="entry name" value="ACD_sHsps-like"/>
    <property type="match status" value="1"/>
</dbReference>
<feature type="compositionally biased region" description="Basic and acidic residues" evidence="3">
    <location>
        <begin position="118"/>
        <end position="137"/>
    </location>
</feature>
<dbReference type="EMBL" id="CP133612">
    <property type="protein sequence ID" value="WMV11703.1"/>
    <property type="molecule type" value="Genomic_DNA"/>
</dbReference>
<feature type="region of interest" description="Disordered" evidence="3">
    <location>
        <begin position="383"/>
        <end position="423"/>
    </location>
</feature>
<gene>
    <name evidence="5" type="ORF">MTR67_005088</name>
</gene>
<dbReference type="SUPFAM" id="SSF49764">
    <property type="entry name" value="HSP20-like chaperones"/>
    <property type="match status" value="1"/>
</dbReference>
<feature type="compositionally biased region" description="Basic and acidic residues" evidence="3">
    <location>
        <begin position="313"/>
        <end position="326"/>
    </location>
</feature>
<feature type="compositionally biased region" description="Basic and acidic residues" evidence="3">
    <location>
        <begin position="205"/>
        <end position="221"/>
    </location>
</feature>